<dbReference type="RefSeq" id="WP_101299099.1">
    <property type="nucleotide sequence ID" value="NZ_NXGX01000001.1"/>
</dbReference>
<dbReference type="GO" id="GO:0003677">
    <property type="term" value="F:DNA binding"/>
    <property type="evidence" value="ECO:0007669"/>
    <property type="project" value="UniProtKB-UniRule"/>
</dbReference>
<dbReference type="PRINTS" id="PR00455">
    <property type="entry name" value="HTHTETR"/>
</dbReference>
<reference evidence="4 5" key="1">
    <citation type="submission" date="2017-09" db="EMBL/GenBank/DDBJ databases">
        <title>Biodiversity and function of Thalassospira species in the particle-attached aromatic-hydrocarbon-degrading consortia from the surface seawater of the China South Sea.</title>
        <authorList>
            <person name="Dong C."/>
            <person name="Lai Q."/>
            <person name="Shao Z."/>
        </authorList>
    </citation>
    <scope>NUCLEOTIDE SEQUENCE [LARGE SCALE GENOMIC DNA]</scope>
    <source>
        <strain evidence="4 5">139Z-12</strain>
    </source>
</reference>
<dbReference type="Proteomes" id="UP000233332">
    <property type="component" value="Unassembled WGS sequence"/>
</dbReference>
<dbReference type="EMBL" id="NXGX01000001">
    <property type="protein sequence ID" value="PKR59974.1"/>
    <property type="molecule type" value="Genomic_DNA"/>
</dbReference>
<feature type="domain" description="HTH tetR-type" evidence="3">
    <location>
        <begin position="16"/>
        <end position="76"/>
    </location>
</feature>
<evidence type="ECO:0000313" key="4">
    <source>
        <dbReference type="EMBL" id="PKR59974.1"/>
    </source>
</evidence>
<organism evidence="4 5">
    <name type="scientific">Thalassospira lohafexi</name>
    <dbReference type="NCBI Taxonomy" id="744227"/>
    <lineage>
        <taxon>Bacteria</taxon>
        <taxon>Pseudomonadati</taxon>
        <taxon>Pseudomonadota</taxon>
        <taxon>Alphaproteobacteria</taxon>
        <taxon>Rhodospirillales</taxon>
        <taxon>Thalassospiraceae</taxon>
        <taxon>Thalassospira</taxon>
    </lineage>
</organism>
<evidence type="ECO:0000256" key="1">
    <source>
        <dbReference type="ARBA" id="ARBA00023125"/>
    </source>
</evidence>
<feature type="DNA-binding region" description="H-T-H motif" evidence="2">
    <location>
        <begin position="39"/>
        <end position="58"/>
    </location>
</feature>
<dbReference type="PROSITE" id="PS50977">
    <property type="entry name" value="HTH_TETR_2"/>
    <property type="match status" value="1"/>
</dbReference>
<keyword evidence="5" id="KW-1185">Reference proteome</keyword>
<sequence length="197" mass="22189">MATRTYTKTKRADKEQDTHQKIIDAALLLYGSVGPAATTISAVATKASVQRLTVYRHFPKEADLMVGALKAWFESSPMPDPADWRDRVNPQDWPIAILSMLYNYYSETSNVWAGLLSDRGKLEDLDNALRPADKHLALIQDDIMRHLPAARRDNVLCRAVVRHSVQFSTWQSLAASELDTVEIAALMEDWVRHSPLS</sequence>
<dbReference type="SUPFAM" id="SSF46689">
    <property type="entry name" value="Homeodomain-like"/>
    <property type="match status" value="1"/>
</dbReference>
<evidence type="ECO:0000256" key="2">
    <source>
        <dbReference type="PROSITE-ProRule" id="PRU00335"/>
    </source>
</evidence>
<accession>A0A2N3LAZ0</accession>
<evidence type="ECO:0000259" key="3">
    <source>
        <dbReference type="PROSITE" id="PS50977"/>
    </source>
</evidence>
<dbReference type="Gene3D" id="1.10.357.10">
    <property type="entry name" value="Tetracycline Repressor, domain 2"/>
    <property type="match status" value="1"/>
</dbReference>
<name>A0A2N3LAZ0_9PROT</name>
<dbReference type="Pfam" id="PF00440">
    <property type="entry name" value="TetR_N"/>
    <property type="match status" value="1"/>
</dbReference>
<evidence type="ECO:0000313" key="5">
    <source>
        <dbReference type="Proteomes" id="UP000233332"/>
    </source>
</evidence>
<keyword evidence="1 2" id="KW-0238">DNA-binding</keyword>
<dbReference type="InterPro" id="IPR001647">
    <property type="entry name" value="HTH_TetR"/>
</dbReference>
<gene>
    <name evidence="4" type="ORF">COO92_00955</name>
</gene>
<dbReference type="InterPro" id="IPR009057">
    <property type="entry name" value="Homeodomain-like_sf"/>
</dbReference>
<comment type="caution">
    <text evidence="4">The sequence shown here is derived from an EMBL/GenBank/DDBJ whole genome shotgun (WGS) entry which is preliminary data.</text>
</comment>
<protein>
    <recommendedName>
        <fullName evidence="3">HTH tetR-type domain-containing protein</fullName>
    </recommendedName>
</protein>
<proteinExistence type="predicted"/>
<dbReference type="AlphaFoldDB" id="A0A2N3LAZ0"/>